<keyword evidence="2" id="KW-0961">Cell wall biogenesis/degradation</keyword>
<comment type="caution">
    <text evidence="4">The sequence shown here is derived from an EMBL/GenBank/DDBJ whole genome shotgun (WGS) entry which is preliminary data.</text>
</comment>
<dbReference type="Proteomes" id="UP000037854">
    <property type="component" value="Unassembled WGS sequence"/>
</dbReference>
<evidence type="ECO:0000256" key="2">
    <source>
        <dbReference type="ARBA" id="ARBA00023316"/>
    </source>
</evidence>
<evidence type="ECO:0000313" key="5">
    <source>
        <dbReference type="Proteomes" id="UP000037854"/>
    </source>
</evidence>
<name>A0ABR5MLV2_9BACI</name>
<feature type="domain" description="SH3b" evidence="3">
    <location>
        <begin position="80"/>
        <end position="144"/>
    </location>
</feature>
<proteinExistence type="predicted"/>
<dbReference type="PANTHER" id="PTHR30404:SF7">
    <property type="entry name" value="CELL WALL AMIDASE LYTH-RELATED"/>
    <property type="match status" value="1"/>
</dbReference>
<feature type="domain" description="SH3b" evidence="3">
    <location>
        <begin position="12"/>
        <end position="74"/>
    </location>
</feature>
<reference evidence="4 5" key="1">
    <citation type="submission" date="2015-07" db="EMBL/GenBank/DDBJ databases">
        <title>High-quality draft genome sequence of Oceanobacillus caeni HM6, a bacillus isolated from a human feces.</title>
        <authorList>
            <person name="Kumar J."/>
            <person name="Verma M.K."/>
            <person name="Pandey R."/>
            <person name="Bhambi M."/>
            <person name="Chauhan N."/>
        </authorList>
    </citation>
    <scope>NUCLEOTIDE SEQUENCE [LARGE SCALE GENOMIC DNA]</scope>
    <source>
        <strain evidence="4 5">HM6</strain>
    </source>
</reference>
<dbReference type="SMART" id="SM00646">
    <property type="entry name" value="Ami_3"/>
    <property type="match status" value="1"/>
</dbReference>
<organism evidence="4 5">
    <name type="scientific">Oceanobacillus caeni</name>
    <dbReference type="NCBI Taxonomy" id="405946"/>
    <lineage>
        <taxon>Bacteria</taxon>
        <taxon>Bacillati</taxon>
        <taxon>Bacillota</taxon>
        <taxon>Bacilli</taxon>
        <taxon>Bacillales</taxon>
        <taxon>Bacillaceae</taxon>
        <taxon>Oceanobacillus</taxon>
    </lineage>
</organism>
<accession>A0ABR5MLV2</accession>
<dbReference type="CDD" id="cd02696">
    <property type="entry name" value="MurNAc-LAA"/>
    <property type="match status" value="1"/>
</dbReference>
<gene>
    <name evidence="4" type="ORF">AFL42_04170</name>
</gene>
<protein>
    <recommendedName>
        <fullName evidence="3">SH3b domain-containing protein</fullName>
    </recommendedName>
</protein>
<evidence type="ECO:0000259" key="3">
    <source>
        <dbReference type="PROSITE" id="PS51781"/>
    </source>
</evidence>
<dbReference type="Gene3D" id="2.30.30.40">
    <property type="entry name" value="SH3 Domains"/>
    <property type="match status" value="2"/>
</dbReference>
<dbReference type="SUPFAM" id="SSF53187">
    <property type="entry name" value="Zn-dependent exopeptidases"/>
    <property type="match status" value="1"/>
</dbReference>
<dbReference type="InterPro" id="IPR050695">
    <property type="entry name" value="N-acetylmuramoyl_amidase_3"/>
</dbReference>
<dbReference type="Pfam" id="PF08239">
    <property type="entry name" value="SH3_3"/>
    <property type="match status" value="2"/>
</dbReference>
<dbReference type="Gene3D" id="3.40.630.40">
    <property type="entry name" value="Zn-dependent exopeptidases"/>
    <property type="match status" value="1"/>
</dbReference>
<evidence type="ECO:0000256" key="1">
    <source>
        <dbReference type="ARBA" id="ARBA00022801"/>
    </source>
</evidence>
<sequence length="335" mass="38220">MSFLLLPTQIHAEKIIITDDNVNIRSGPGSEFKPIGKVHAKEEYNKVHEQGQWIEIELEDSKGWIHKEYISYNSGDKVKSGNKTITINQHHVHLRSGPSNEYEIISFAKKGESFPVIAETKEWYEVSNKGKSNFIFKEFVETNNEIKQNPYVFKNRNIVIDAGHGGHDVGAIGATGSFEKNITHLTADELKKELESLGASVYMTRDNDDFISLKSRAAYSNMMDTHVFISLHYNSFPKRPDVSGIETFYYGEQHKKLAQYLQDEMIKVTNAIDRGTSKGNYYVIRQNFKPAVLIELGFISNKEMDVLLHTNIYQKQLVNGIISGLGKYFSLENYH</sequence>
<dbReference type="EMBL" id="LGTK01000009">
    <property type="protein sequence ID" value="KPH77129.1"/>
    <property type="molecule type" value="Genomic_DNA"/>
</dbReference>
<keyword evidence="1" id="KW-0378">Hydrolase</keyword>
<keyword evidence="5" id="KW-1185">Reference proteome</keyword>
<evidence type="ECO:0000313" key="4">
    <source>
        <dbReference type="EMBL" id="KPH77129.1"/>
    </source>
</evidence>
<dbReference type="SMART" id="SM00287">
    <property type="entry name" value="SH3b"/>
    <property type="match status" value="2"/>
</dbReference>
<dbReference type="Pfam" id="PF01520">
    <property type="entry name" value="Amidase_3"/>
    <property type="match status" value="1"/>
</dbReference>
<dbReference type="InterPro" id="IPR002508">
    <property type="entry name" value="MurNAc-LAA_cat"/>
</dbReference>
<dbReference type="InterPro" id="IPR003646">
    <property type="entry name" value="SH3-like_bac-type"/>
</dbReference>
<dbReference type="PANTHER" id="PTHR30404">
    <property type="entry name" value="N-ACETYLMURAMOYL-L-ALANINE AMIDASE"/>
    <property type="match status" value="1"/>
</dbReference>
<dbReference type="PROSITE" id="PS51781">
    <property type="entry name" value="SH3B"/>
    <property type="match status" value="2"/>
</dbReference>